<dbReference type="InterPro" id="IPR000160">
    <property type="entry name" value="GGDEF_dom"/>
</dbReference>
<dbReference type="PROSITE" id="PS50883">
    <property type="entry name" value="EAL"/>
    <property type="match status" value="1"/>
</dbReference>
<dbReference type="Pfam" id="PF00563">
    <property type="entry name" value="EAL"/>
    <property type="match status" value="1"/>
</dbReference>
<evidence type="ECO:0000259" key="1">
    <source>
        <dbReference type="PROSITE" id="PS50883"/>
    </source>
</evidence>
<dbReference type="PANTHER" id="PTHR33121">
    <property type="entry name" value="CYCLIC DI-GMP PHOSPHODIESTERASE PDEF"/>
    <property type="match status" value="1"/>
</dbReference>
<dbReference type="Proteomes" id="UP000664122">
    <property type="component" value="Unassembled WGS sequence"/>
</dbReference>
<gene>
    <name evidence="3" type="ORF">J1C48_11900</name>
</gene>
<dbReference type="Gene3D" id="3.30.450.40">
    <property type="match status" value="1"/>
</dbReference>
<feature type="domain" description="GGDEF" evidence="2">
    <location>
        <begin position="203"/>
        <end position="335"/>
    </location>
</feature>
<dbReference type="CDD" id="cd01948">
    <property type="entry name" value="EAL"/>
    <property type="match status" value="1"/>
</dbReference>
<dbReference type="Pfam" id="PF00990">
    <property type="entry name" value="GGDEF"/>
    <property type="match status" value="1"/>
</dbReference>
<dbReference type="SUPFAM" id="SSF141868">
    <property type="entry name" value="EAL domain-like"/>
    <property type="match status" value="1"/>
</dbReference>
<dbReference type="NCBIfam" id="TIGR00254">
    <property type="entry name" value="GGDEF"/>
    <property type="match status" value="1"/>
</dbReference>
<keyword evidence="4" id="KW-1185">Reference proteome</keyword>
<protein>
    <submittedName>
        <fullName evidence="3">EAL domain-containing protein</fullName>
    </submittedName>
</protein>
<dbReference type="RefSeq" id="WP_207258068.1">
    <property type="nucleotide sequence ID" value="NZ_JAFMPP010000009.1"/>
</dbReference>
<dbReference type="InterPro" id="IPR050706">
    <property type="entry name" value="Cyclic-di-GMP_PDE-like"/>
</dbReference>
<dbReference type="InterPro" id="IPR029787">
    <property type="entry name" value="Nucleotide_cyclase"/>
</dbReference>
<dbReference type="SMART" id="SM00267">
    <property type="entry name" value="GGDEF"/>
    <property type="match status" value="1"/>
</dbReference>
<evidence type="ECO:0000259" key="2">
    <source>
        <dbReference type="PROSITE" id="PS50887"/>
    </source>
</evidence>
<dbReference type="AlphaFoldDB" id="A0A939G0D5"/>
<dbReference type="PANTHER" id="PTHR33121:SF70">
    <property type="entry name" value="SIGNALING PROTEIN YKOW"/>
    <property type="match status" value="1"/>
</dbReference>
<dbReference type="SMART" id="SM00052">
    <property type="entry name" value="EAL"/>
    <property type="match status" value="1"/>
</dbReference>
<dbReference type="SMART" id="SM00065">
    <property type="entry name" value="GAF"/>
    <property type="match status" value="1"/>
</dbReference>
<evidence type="ECO:0000313" key="3">
    <source>
        <dbReference type="EMBL" id="MBO0663283.1"/>
    </source>
</evidence>
<feature type="domain" description="EAL" evidence="1">
    <location>
        <begin position="344"/>
        <end position="599"/>
    </location>
</feature>
<dbReference type="SUPFAM" id="SSF55073">
    <property type="entry name" value="Nucleotide cyclase"/>
    <property type="match status" value="1"/>
</dbReference>
<name>A0A939G0D5_9HYPH</name>
<organism evidence="3 4">
    <name type="scientific">Jiella flava</name>
    <dbReference type="NCBI Taxonomy" id="2816857"/>
    <lineage>
        <taxon>Bacteria</taxon>
        <taxon>Pseudomonadati</taxon>
        <taxon>Pseudomonadota</taxon>
        <taxon>Alphaproteobacteria</taxon>
        <taxon>Hyphomicrobiales</taxon>
        <taxon>Aurantimonadaceae</taxon>
        <taxon>Jiella</taxon>
    </lineage>
</organism>
<dbReference type="InterPro" id="IPR029016">
    <property type="entry name" value="GAF-like_dom_sf"/>
</dbReference>
<comment type="caution">
    <text evidence="3">The sequence shown here is derived from an EMBL/GenBank/DDBJ whole genome shotgun (WGS) entry which is preliminary data.</text>
</comment>
<dbReference type="InterPro" id="IPR043128">
    <property type="entry name" value="Rev_trsase/Diguanyl_cyclase"/>
</dbReference>
<evidence type="ECO:0000313" key="4">
    <source>
        <dbReference type="Proteomes" id="UP000664122"/>
    </source>
</evidence>
<dbReference type="EMBL" id="JAFMPP010000009">
    <property type="protein sequence ID" value="MBO0663283.1"/>
    <property type="molecule type" value="Genomic_DNA"/>
</dbReference>
<dbReference type="InterPro" id="IPR003018">
    <property type="entry name" value="GAF"/>
</dbReference>
<dbReference type="InterPro" id="IPR001633">
    <property type="entry name" value="EAL_dom"/>
</dbReference>
<reference evidence="3" key="1">
    <citation type="submission" date="2021-03" db="EMBL/GenBank/DDBJ databases">
        <title>Whole genome sequence of Jiella sp. CQZ9-1.</title>
        <authorList>
            <person name="Tuo L."/>
        </authorList>
    </citation>
    <scope>NUCLEOTIDE SEQUENCE</scope>
    <source>
        <strain evidence="3">CQZ9-1</strain>
    </source>
</reference>
<dbReference type="Gene3D" id="3.20.20.450">
    <property type="entry name" value="EAL domain"/>
    <property type="match status" value="1"/>
</dbReference>
<dbReference type="Pfam" id="PF13185">
    <property type="entry name" value="GAF_2"/>
    <property type="match status" value="1"/>
</dbReference>
<dbReference type="InterPro" id="IPR035919">
    <property type="entry name" value="EAL_sf"/>
</dbReference>
<dbReference type="Gene3D" id="3.30.70.270">
    <property type="match status" value="1"/>
</dbReference>
<dbReference type="GO" id="GO:0071111">
    <property type="term" value="F:cyclic-guanylate-specific phosphodiesterase activity"/>
    <property type="evidence" value="ECO:0007669"/>
    <property type="project" value="InterPro"/>
</dbReference>
<accession>A0A939G0D5</accession>
<dbReference type="SUPFAM" id="SSF55781">
    <property type="entry name" value="GAF domain-like"/>
    <property type="match status" value="1"/>
</dbReference>
<proteinExistence type="predicted"/>
<sequence length="602" mass="65550">MQIYEQLQDMQNVALAAMADGAHFDTVADMVCRQAEALSHDSICTIAVIEPNGRMRSVAAPSLPKEYAAAVNELTIGPMVGSCGSAAYHRRPIQVTDIETDPRWASYKSLALSLGLRSCWSIPIMQSDGKVAATFAFYSRESREANKIERAIAQTCVHLCRVSIAFGDVLKRNFTLAHFDRLSGLPNRHRFEETLLSKLTMPDGFGLIILDADHLKTVNDTFGHAAGDGLIAEIAKRLSGLPPEFSAYRIGNDEFAVLLDNCSDRQGLEAMAETVRALMTRPFETNGHKLQPSLSMGGAVRGLDGEDSQALQRNADLALSHAKQTKRGGFVAFDSDLRNAITRRRETILAVNEALGDKRIVSYYQPITDIASGEILGLEALVRMRCPDGRVAVASEFGDAFMDRQASIGITRYMVEQAAADMARWLALGIEPQRLSINLSSADFAEDGFCNDIINAFKRHGVPPSNIAFEITETVIIEGGAYRIAPMVSALHRQGFQLELDDFGTGYASLTHLLELPIDAIKIDKSFISRMESDAGGGAIVEALINIADRMGLKVVAEGIEHASQAQRLLGYGCKLGQGYYFGAPADAATTEQRLIDTHALF</sequence>
<dbReference type="CDD" id="cd01949">
    <property type="entry name" value="GGDEF"/>
    <property type="match status" value="1"/>
</dbReference>
<dbReference type="PROSITE" id="PS50887">
    <property type="entry name" value="GGDEF"/>
    <property type="match status" value="1"/>
</dbReference>